<evidence type="ECO:0000256" key="1">
    <source>
        <dbReference type="SAM" id="SignalP"/>
    </source>
</evidence>
<organism evidence="2 3">
    <name type="scientific">Candidatus Giovannonibacteria bacterium RIFCSPHIGHO2_02_FULL_46_20</name>
    <dbReference type="NCBI Taxonomy" id="1798338"/>
    <lineage>
        <taxon>Bacteria</taxon>
        <taxon>Candidatus Giovannoniibacteriota</taxon>
    </lineage>
</organism>
<feature type="signal peptide" evidence="1">
    <location>
        <begin position="1"/>
        <end position="24"/>
    </location>
</feature>
<reference evidence="2 3" key="1">
    <citation type="journal article" date="2016" name="Nat. Commun.">
        <title>Thousands of microbial genomes shed light on interconnected biogeochemical processes in an aquifer system.</title>
        <authorList>
            <person name="Anantharaman K."/>
            <person name="Brown C.T."/>
            <person name="Hug L.A."/>
            <person name="Sharon I."/>
            <person name="Castelle C.J."/>
            <person name="Probst A.J."/>
            <person name="Thomas B.C."/>
            <person name="Singh A."/>
            <person name="Wilkins M.J."/>
            <person name="Karaoz U."/>
            <person name="Brodie E.L."/>
            <person name="Williams K.H."/>
            <person name="Hubbard S.S."/>
            <person name="Banfield J.F."/>
        </authorList>
    </citation>
    <scope>NUCLEOTIDE SEQUENCE [LARGE SCALE GENOMIC DNA]</scope>
</reference>
<gene>
    <name evidence="2" type="ORF">A3J56_00790</name>
</gene>
<proteinExistence type="predicted"/>
<dbReference type="Proteomes" id="UP000178406">
    <property type="component" value="Unassembled WGS sequence"/>
</dbReference>
<feature type="chain" id="PRO_5009522173" description="Outer membrane protein beta-barrel domain-containing protein" evidence="1">
    <location>
        <begin position="25"/>
        <end position="224"/>
    </location>
</feature>
<comment type="caution">
    <text evidence="2">The sequence shown here is derived from an EMBL/GenBank/DDBJ whole genome shotgun (WGS) entry which is preliminary data.</text>
</comment>
<sequence length="224" mass="25106">MRSTVAIFLVAVTLCLLSPYPVFAEEEEKQKVEKTTISISGGPAFVPKWLLALDSSKQPDGLFGYFTTFALVHHVDNAWSVGLRASFAETSGHGPFSHGGKFEFFGVKGLAIGDLRLRHFGLTVEGERRFRINRRFQPFVRLGVGIGAENAKFRGVFNGYHKDTGFPILDEPAFDRVTRIIPILNPAAGVRLQLPYQLEASLYGEFDTGYRVGFEFGRRFYFGW</sequence>
<keyword evidence="1" id="KW-0732">Signal</keyword>
<evidence type="ECO:0000313" key="2">
    <source>
        <dbReference type="EMBL" id="OGF74462.1"/>
    </source>
</evidence>
<name>A0A1F5WFI3_9BACT</name>
<accession>A0A1F5WFI3</accession>
<dbReference type="STRING" id="1798338.A3J56_00790"/>
<evidence type="ECO:0000313" key="3">
    <source>
        <dbReference type="Proteomes" id="UP000178406"/>
    </source>
</evidence>
<dbReference type="EMBL" id="MFHQ01000017">
    <property type="protein sequence ID" value="OGF74462.1"/>
    <property type="molecule type" value="Genomic_DNA"/>
</dbReference>
<dbReference type="AlphaFoldDB" id="A0A1F5WFI3"/>
<evidence type="ECO:0008006" key="4">
    <source>
        <dbReference type="Google" id="ProtNLM"/>
    </source>
</evidence>
<protein>
    <recommendedName>
        <fullName evidence="4">Outer membrane protein beta-barrel domain-containing protein</fullName>
    </recommendedName>
</protein>